<reference evidence="1 2" key="1">
    <citation type="submission" date="2020-02" db="EMBL/GenBank/DDBJ databases">
        <title>Paraburkholderia simonii sp. nov. and Paraburkholderia youngii sp. nov. Brazilian and Mexican Mimosa-associated rhizobia.</title>
        <authorList>
            <person name="Mavima L."/>
            <person name="Beukes C.W."/>
            <person name="Chan W.Y."/>
            <person name="Palmer M."/>
            <person name="De Meyer S.E."/>
            <person name="James E.K."/>
            <person name="Venter S.N."/>
            <person name="Steenkamp E.T."/>
        </authorList>
    </citation>
    <scope>NUCLEOTIDE SEQUENCE [LARGE SCALE GENOMIC DNA]</scope>
    <source>
        <strain evidence="1 2">JPY169</strain>
    </source>
</reference>
<evidence type="ECO:0008006" key="3">
    <source>
        <dbReference type="Google" id="ProtNLM"/>
    </source>
</evidence>
<protein>
    <recommendedName>
        <fullName evidence="3">Pyrrolidone-carboxylate peptidase</fullName>
    </recommendedName>
</protein>
<evidence type="ECO:0000313" key="1">
    <source>
        <dbReference type="EMBL" id="NUY06136.1"/>
    </source>
</evidence>
<sequence length="458" mass="49773">MNTSVALSYEEQRLVNVLPGNTTPFAEQILAASGFDHFGPDFSGRLCEDGAIRSFDDAVRIVKIAGEGLWNAAVDRVQGRSVSGTLPRSDDRMLYWARLKMTRVLRQWAPQVTLTTFERAQLQWVLERASRGQYAIQFAPGKGVKRIIISGFDPFTLGTPGATHSSTNIRTGNPSGAIALALANRSIKLVDGSTALIQTYLLPVDYDPFRKGMQEHTLAPFFIGDARVDASITMSQGDYGAFWIENWHGRYHAAAFADNLGTTIGNPFGAPLLPGMQDADIYPPDDVLSYDPQPWQLDQPEQYTTTTLPVATIIGANSGAAITEPGSSQPGGYKVAWHTNHDDFKDCGNSIETSFNSDTESLPYPPPTNPVPPAATSCAYRGGGGNYLSNESGYRNTQLRDTLNPQRTIFAGHLHVPVMTNFSDGDDGKLSDSLFESYRDTIVQQATNIVTAIAGAIQ</sequence>
<comment type="caution">
    <text evidence="1">The sequence shown here is derived from an EMBL/GenBank/DDBJ whole genome shotgun (WGS) entry which is preliminary data.</text>
</comment>
<gene>
    <name evidence="1" type="ORF">G5S42_43195</name>
</gene>
<name>A0A7Y6N561_9BURK</name>
<dbReference type="AlphaFoldDB" id="A0A7Y6N561"/>
<dbReference type="SUPFAM" id="SSF53182">
    <property type="entry name" value="Pyrrolidone carboxyl peptidase (pyroglutamate aminopeptidase)"/>
    <property type="match status" value="1"/>
</dbReference>
<dbReference type="InterPro" id="IPR036440">
    <property type="entry name" value="Peptidase_C15-like_sf"/>
</dbReference>
<dbReference type="Proteomes" id="UP000594380">
    <property type="component" value="Unassembled WGS sequence"/>
</dbReference>
<dbReference type="EMBL" id="JAALDK010000004">
    <property type="protein sequence ID" value="NUY06136.1"/>
    <property type="molecule type" value="Genomic_DNA"/>
</dbReference>
<organism evidence="1 2">
    <name type="scientific">Paraburkholderia youngii</name>
    <dbReference type="NCBI Taxonomy" id="2782701"/>
    <lineage>
        <taxon>Bacteria</taxon>
        <taxon>Pseudomonadati</taxon>
        <taxon>Pseudomonadota</taxon>
        <taxon>Betaproteobacteria</taxon>
        <taxon>Burkholderiales</taxon>
        <taxon>Burkholderiaceae</taxon>
        <taxon>Paraburkholderia</taxon>
    </lineage>
</organism>
<accession>A0A7Y6N561</accession>
<evidence type="ECO:0000313" key="2">
    <source>
        <dbReference type="Proteomes" id="UP000594380"/>
    </source>
</evidence>
<proteinExistence type="predicted"/>
<dbReference type="Gene3D" id="3.40.630.20">
    <property type="entry name" value="Peptidase C15, pyroglutamyl peptidase I-like"/>
    <property type="match status" value="1"/>
</dbReference>